<evidence type="ECO:0000256" key="13">
    <source>
        <dbReference type="ARBA" id="ARBA00075711"/>
    </source>
</evidence>
<dbReference type="InterPro" id="IPR050306">
    <property type="entry name" value="PfkB_Carbo_kinase"/>
</dbReference>
<dbReference type="RefSeq" id="WP_199054489.1">
    <property type="nucleotide sequence ID" value="NZ_LNQU01000136.1"/>
</dbReference>
<evidence type="ECO:0000256" key="10">
    <source>
        <dbReference type="ARBA" id="ARBA00054997"/>
    </source>
</evidence>
<dbReference type="GO" id="GO:0042840">
    <property type="term" value="P:D-glucuronate catabolic process"/>
    <property type="evidence" value="ECO:0007669"/>
    <property type="project" value="TreeGrafter"/>
</dbReference>
<proteinExistence type="inferred from homology"/>
<name>A0A318J7L3_9NEIS</name>
<dbReference type="PROSITE" id="PS00584">
    <property type="entry name" value="PFKB_KINASES_2"/>
    <property type="match status" value="1"/>
</dbReference>
<comment type="similarity">
    <text evidence="1">Belongs to the carbohydrate kinase PfkB family.</text>
</comment>
<dbReference type="Pfam" id="PF00294">
    <property type="entry name" value="PfkB"/>
    <property type="match status" value="1"/>
</dbReference>
<comment type="pathway">
    <text evidence="7">Carbohydrate acid metabolism; 2-dehydro-3-deoxy-D-gluconate degradation; D-glyceraldehyde 3-phosphate and pyruvate from 2-dehydro-3-deoxy-D-gluconate: step 1/2.</text>
</comment>
<dbReference type="EMBL" id="QJKC01000029">
    <property type="protein sequence ID" value="PXX39878.1"/>
    <property type="molecule type" value="Genomic_DNA"/>
</dbReference>
<evidence type="ECO:0000256" key="14">
    <source>
        <dbReference type="ARBA" id="ARBA00080545"/>
    </source>
</evidence>
<dbReference type="Gene3D" id="3.40.1190.20">
    <property type="match status" value="1"/>
</dbReference>
<keyword evidence="6" id="KW-0119">Carbohydrate metabolism</keyword>
<dbReference type="EC" id="2.7.1.45" evidence="11"/>
<dbReference type="InterPro" id="IPR002173">
    <property type="entry name" value="Carboh/pur_kinase_PfkB_CS"/>
</dbReference>
<dbReference type="Proteomes" id="UP000248395">
    <property type="component" value="Unassembled WGS sequence"/>
</dbReference>
<comment type="function">
    <text evidence="10">Catalyzes the phosphorylation of 2-keto-3-deoxygluconate (KDG) to produce 2-keto-3-deoxy-6-phosphogluconate (KDPG).</text>
</comment>
<reference evidence="16 17" key="1">
    <citation type="submission" date="2018-05" db="EMBL/GenBank/DDBJ databases">
        <title>Genomic Encyclopedia of Type Strains, Phase IV (KMG-IV): sequencing the most valuable type-strain genomes for metagenomic binning, comparative biology and taxonomic classification.</title>
        <authorList>
            <person name="Goeker M."/>
        </authorList>
    </citation>
    <scope>NUCLEOTIDE SEQUENCE [LARGE SCALE GENOMIC DNA]</scope>
    <source>
        <strain evidence="16 17">DSM 25134</strain>
    </source>
</reference>
<dbReference type="InterPro" id="IPR011611">
    <property type="entry name" value="PfkB_dom"/>
</dbReference>
<evidence type="ECO:0000256" key="8">
    <source>
        <dbReference type="ARBA" id="ARBA00044254"/>
    </source>
</evidence>
<keyword evidence="2" id="KW-0808">Transferase</keyword>
<evidence type="ECO:0000256" key="11">
    <source>
        <dbReference type="ARBA" id="ARBA00066369"/>
    </source>
</evidence>
<keyword evidence="17" id="KW-1185">Reference proteome</keyword>
<dbReference type="GO" id="GO:0008673">
    <property type="term" value="F:2-dehydro-3-deoxygluconokinase activity"/>
    <property type="evidence" value="ECO:0007669"/>
    <property type="project" value="UniProtKB-EC"/>
</dbReference>
<organism evidence="16 17">
    <name type="scientific">Aquitalea magnusonii</name>
    <dbReference type="NCBI Taxonomy" id="332411"/>
    <lineage>
        <taxon>Bacteria</taxon>
        <taxon>Pseudomonadati</taxon>
        <taxon>Pseudomonadota</taxon>
        <taxon>Betaproteobacteria</taxon>
        <taxon>Neisseriales</taxon>
        <taxon>Chromobacteriaceae</taxon>
        <taxon>Aquitalea</taxon>
    </lineage>
</organism>
<keyword evidence="5" id="KW-0067">ATP-binding</keyword>
<dbReference type="GO" id="GO:0005524">
    <property type="term" value="F:ATP binding"/>
    <property type="evidence" value="ECO:0007669"/>
    <property type="project" value="UniProtKB-KW"/>
</dbReference>
<evidence type="ECO:0000256" key="9">
    <source>
        <dbReference type="ARBA" id="ARBA00050729"/>
    </source>
</evidence>
<evidence type="ECO:0000256" key="2">
    <source>
        <dbReference type="ARBA" id="ARBA00022679"/>
    </source>
</evidence>
<dbReference type="PANTHER" id="PTHR43085:SF15">
    <property type="entry name" value="2-DEHYDRO-3-DEOXYGLUCONOKINASE"/>
    <property type="match status" value="1"/>
</dbReference>
<comment type="caution">
    <text evidence="16">The sequence shown here is derived from an EMBL/GenBank/DDBJ whole genome shotgun (WGS) entry which is preliminary data.</text>
</comment>
<dbReference type="GO" id="GO:0006974">
    <property type="term" value="P:DNA damage response"/>
    <property type="evidence" value="ECO:0007669"/>
    <property type="project" value="TreeGrafter"/>
</dbReference>
<dbReference type="CDD" id="cd01166">
    <property type="entry name" value="KdgK"/>
    <property type="match status" value="1"/>
</dbReference>
<protein>
    <recommendedName>
        <fullName evidence="12">2-dehydro-3-deoxygluconokinase</fullName>
        <ecNumber evidence="11">2.7.1.45</ecNumber>
    </recommendedName>
    <alternativeName>
        <fullName evidence="13">2-keto-3-deoxygluconokinase</fullName>
    </alternativeName>
    <alternativeName>
        <fullName evidence="14">3-deoxy-2-oxo-D-gluconate kinase</fullName>
    </alternativeName>
    <alternativeName>
        <fullName evidence="8">KDG kinase</fullName>
    </alternativeName>
</protein>
<evidence type="ECO:0000256" key="4">
    <source>
        <dbReference type="ARBA" id="ARBA00022777"/>
    </source>
</evidence>
<evidence type="ECO:0000313" key="16">
    <source>
        <dbReference type="EMBL" id="PXX39878.1"/>
    </source>
</evidence>
<comment type="catalytic activity">
    <reaction evidence="9">
        <text>2-dehydro-3-deoxy-D-gluconate + ATP = 2-dehydro-3-deoxy-6-phospho-D-gluconate + ADP + H(+)</text>
        <dbReference type="Rhea" id="RHEA:14797"/>
        <dbReference type="ChEBI" id="CHEBI:15378"/>
        <dbReference type="ChEBI" id="CHEBI:30616"/>
        <dbReference type="ChEBI" id="CHEBI:57569"/>
        <dbReference type="ChEBI" id="CHEBI:57990"/>
        <dbReference type="ChEBI" id="CHEBI:456216"/>
        <dbReference type="EC" id="2.7.1.45"/>
    </reaction>
</comment>
<evidence type="ECO:0000313" key="17">
    <source>
        <dbReference type="Proteomes" id="UP000248395"/>
    </source>
</evidence>
<sequence>MHIACLGEGMIELSGQPLQRRFGGDTLNTAIYLARVLDGSPHQVRYLSGMGNDSLSRQLLTDWQAEGVDVSHIVILPGKLPGLYMVETDARGERSFLYWRNDSAARHYFASGIDFASLLHTAQLQAVYLSGISLALFKEQERQRLLEALRDFARDGGKIWFDNNFRPSLWSAAQARAGHEAVLALADVALLTLDDEQALYGPETAEAVAERTLALGCKEVVIKRGGEPCLLASSELRAEVLATAVPQVVDTTAAGDSFAAGYLASRVLGSPPTQAAAYAHRLSAAVIAHRGAIIPRDAMPQR</sequence>
<evidence type="ECO:0000256" key="3">
    <source>
        <dbReference type="ARBA" id="ARBA00022741"/>
    </source>
</evidence>
<evidence type="ECO:0000256" key="5">
    <source>
        <dbReference type="ARBA" id="ARBA00022840"/>
    </source>
</evidence>
<keyword evidence="4 16" id="KW-0418">Kinase</keyword>
<evidence type="ECO:0000259" key="15">
    <source>
        <dbReference type="Pfam" id="PF00294"/>
    </source>
</evidence>
<evidence type="ECO:0000256" key="7">
    <source>
        <dbReference type="ARBA" id="ARBA00043951"/>
    </source>
</evidence>
<dbReference type="GO" id="GO:0005829">
    <property type="term" value="C:cytosol"/>
    <property type="evidence" value="ECO:0007669"/>
    <property type="project" value="TreeGrafter"/>
</dbReference>
<accession>A0A318J7L3</accession>
<evidence type="ECO:0000256" key="12">
    <source>
        <dbReference type="ARBA" id="ARBA00067931"/>
    </source>
</evidence>
<evidence type="ECO:0000256" key="1">
    <source>
        <dbReference type="ARBA" id="ARBA00010688"/>
    </source>
</evidence>
<dbReference type="GO" id="GO:0019698">
    <property type="term" value="P:D-galacturonate catabolic process"/>
    <property type="evidence" value="ECO:0007669"/>
    <property type="project" value="TreeGrafter"/>
</dbReference>
<dbReference type="InterPro" id="IPR029056">
    <property type="entry name" value="Ribokinase-like"/>
</dbReference>
<evidence type="ECO:0000256" key="6">
    <source>
        <dbReference type="ARBA" id="ARBA00023277"/>
    </source>
</evidence>
<dbReference type="SUPFAM" id="SSF53613">
    <property type="entry name" value="Ribokinase-like"/>
    <property type="match status" value="1"/>
</dbReference>
<gene>
    <name evidence="16" type="ORF">DFR38_12926</name>
</gene>
<dbReference type="AlphaFoldDB" id="A0A318J7L3"/>
<feature type="domain" description="Carbohydrate kinase PfkB" evidence="15">
    <location>
        <begin position="17"/>
        <end position="296"/>
    </location>
</feature>
<keyword evidence="3" id="KW-0547">Nucleotide-binding</keyword>
<dbReference type="FunFam" id="3.40.1190.20:FF:000011">
    <property type="entry name" value="2-dehydro-3-deoxygluconokinase, putative"/>
    <property type="match status" value="1"/>
</dbReference>
<dbReference type="PANTHER" id="PTHR43085">
    <property type="entry name" value="HEXOKINASE FAMILY MEMBER"/>
    <property type="match status" value="1"/>
</dbReference>